<protein>
    <submittedName>
        <fullName evidence="3">Uncharacterized protein</fullName>
    </submittedName>
</protein>
<accession>A0A1I4BK26</accession>
<keyword evidence="4" id="KW-1185">Reference proteome</keyword>
<dbReference type="RefSeq" id="WP_089865457.1">
    <property type="nucleotide sequence ID" value="NZ_FOTC01000001.1"/>
</dbReference>
<dbReference type="AlphaFoldDB" id="A0A1I4BK26"/>
<name>A0A1I4BK26_9EURY</name>
<evidence type="ECO:0000313" key="4">
    <source>
        <dbReference type="Proteomes" id="UP000199607"/>
    </source>
</evidence>
<reference evidence="4" key="1">
    <citation type="submission" date="2016-10" db="EMBL/GenBank/DDBJ databases">
        <authorList>
            <person name="Varghese N."/>
            <person name="Submissions S."/>
        </authorList>
    </citation>
    <scope>NUCLEOTIDE SEQUENCE [LARGE SCALE GENOMIC DNA]</scope>
    <source>
        <strain evidence="4">CGMCC 1.7738</strain>
    </source>
</reference>
<feature type="region of interest" description="Disordered" evidence="2">
    <location>
        <begin position="187"/>
        <end position="207"/>
    </location>
</feature>
<organism evidence="3 4">
    <name type="scientific">Halogranum rubrum</name>
    <dbReference type="NCBI Taxonomy" id="553466"/>
    <lineage>
        <taxon>Archaea</taxon>
        <taxon>Methanobacteriati</taxon>
        <taxon>Methanobacteriota</taxon>
        <taxon>Stenosarchaea group</taxon>
        <taxon>Halobacteria</taxon>
        <taxon>Halobacteriales</taxon>
        <taxon>Haloferacaceae</taxon>
    </lineage>
</organism>
<evidence type="ECO:0000256" key="2">
    <source>
        <dbReference type="SAM" id="MobiDB-lite"/>
    </source>
</evidence>
<sequence length="207" mass="22192">MNRRTFLTTAAVASTGLAGCTASGDDGGDSGDLKLGGQPTKTVSSKMTGGEEMAFGETYELPQVTLSLGEPRTTKRYTWSKDGETQQAEAGEGKQWVVVPVHTKNTTNRTVRLPLTQNFLGVVGNIVFHPGRNKSVSAKYIGGKVEGGEERRGDMMFLTPSDVSPESFSVLYEESRTSGEYKVWWKSSTQAGSSDNSSSTNDSNSSN</sequence>
<gene>
    <name evidence="3" type="ORF">SAMN04487950_0576</name>
</gene>
<feature type="region of interest" description="Disordered" evidence="2">
    <location>
        <begin position="18"/>
        <end position="46"/>
    </location>
</feature>
<keyword evidence="1" id="KW-0732">Signal</keyword>
<evidence type="ECO:0000256" key="1">
    <source>
        <dbReference type="ARBA" id="ARBA00022729"/>
    </source>
</evidence>
<evidence type="ECO:0000313" key="3">
    <source>
        <dbReference type="EMBL" id="SFK68567.1"/>
    </source>
</evidence>
<proteinExistence type="predicted"/>
<dbReference type="Proteomes" id="UP000199607">
    <property type="component" value="Unassembled WGS sequence"/>
</dbReference>
<dbReference type="Gene3D" id="2.60.40.1240">
    <property type="match status" value="1"/>
</dbReference>
<dbReference type="STRING" id="553466.SAMN04487950_0576"/>
<dbReference type="InterPro" id="IPR029050">
    <property type="entry name" value="Immunoprotect_excell_Ig-like"/>
</dbReference>
<dbReference type="EMBL" id="FOTC01000001">
    <property type="protein sequence ID" value="SFK68567.1"/>
    <property type="molecule type" value="Genomic_DNA"/>
</dbReference>
<dbReference type="PROSITE" id="PS51257">
    <property type="entry name" value="PROKAR_LIPOPROTEIN"/>
    <property type="match status" value="1"/>
</dbReference>